<dbReference type="GO" id="GO:0044772">
    <property type="term" value="P:mitotic cell cycle phase transition"/>
    <property type="evidence" value="ECO:0007669"/>
    <property type="project" value="InterPro"/>
</dbReference>
<dbReference type="AlphaFoldDB" id="A0AAN7Q9B7"/>
<dbReference type="InterPro" id="IPR013763">
    <property type="entry name" value="Cyclin-like_dom"/>
</dbReference>
<dbReference type="GO" id="GO:0051301">
    <property type="term" value="P:cell division"/>
    <property type="evidence" value="ECO:0007669"/>
    <property type="project" value="UniProtKB-KW"/>
</dbReference>
<dbReference type="PANTHER" id="PTHR10177">
    <property type="entry name" value="CYCLINS"/>
    <property type="match status" value="1"/>
</dbReference>
<dbReference type="GO" id="GO:0005634">
    <property type="term" value="C:nucleus"/>
    <property type="evidence" value="ECO:0007669"/>
    <property type="project" value="UniProtKB-ARBA"/>
</dbReference>
<evidence type="ECO:0000256" key="1">
    <source>
        <dbReference type="ARBA" id="ARBA00022618"/>
    </source>
</evidence>
<dbReference type="InterPro" id="IPR036915">
    <property type="entry name" value="Cyclin-like_sf"/>
</dbReference>
<dbReference type="InterPro" id="IPR048258">
    <property type="entry name" value="Cyclins_cyclin-box"/>
</dbReference>
<evidence type="ECO:0000256" key="4">
    <source>
        <dbReference type="RuleBase" id="RU000383"/>
    </source>
</evidence>
<dbReference type="PIRSF" id="PIRSF001771">
    <property type="entry name" value="Cyclin_A_B_D_E"/>
    <property type="match status" value="1"/>
</dbReference>
<dbReference type="InterPro" id="IPR046965">
    <property type="entry name" value="Cyclin_A/B-like"/>
</dbReference>
<name>A0AAN7Q9B7_9COLE</name>
<dbReference type="GO" id="GO:0016538">
    <property type="term" value="F:cyclin-dependent protein serine/threonine kinase regulator activity"/>
    <property type="evidence" value="ECO:0007669"/>
    <property type="project" value="InterPro"/>
</dbReference>
<dbReference type="SMART" id="SM00385">
    <property type="entry name" value="CYCLIN"/>
    <property type="match status" value="2"/>
</dbReference>
<evidence type="ECO:0000313" key="6">
    <source>
        <dbReference type="EMBL" id="KAK4886942.1"/>
    </source>
</evidence>
<dbReference type="Pfam" id="PF02984">
    <property type="entry name" value="Cyclin_C"/>
    <property type="match status" value="1"/>
</dbReference>
<keyword evidence="1" id="KW-0132">Cell division</keyword>
<gene>
    <name evidence="6" type="ORF">RN001_003213</name>
</gene>
<organism evidence="6 7">
    <name type="scientific">Aquatica leii</name>
    <dbReference type="NCBI Taxonomy" id="1421715"/>
    <lineage>
        <taxon>Eukaryota</taxon>
        <taxon>Metazoa</taxon>
        <taxon>Ecdysozoa</taxon>
        <taxon>Arthropoda</taxon>
        <taxon>Hexapoda</taxon>
        <taxon>Insecta</taxon>
        <taxon>Pterygota</taxon>
        <taxon>Neoptera</taxon>
        <taxon>Endopterygota</taxon>
        <taxon>Coleoptera</taxon>
        <taxon>Polyphaga</taxon>
        <taxon>Elateriformia</taxon>
        <taxon>Elateroidea</taxon>
        <taxon>Lampyridae</taxon>
        <taxon>Luciolinae</taxon>
        <taxon>Aquatica</taxon>
    </lineage>
</organism>
<dbReference type="Pfam" id="PF00134">
    <property type="entry name" value="Cyclin_N"/>
    <property type="match status" value="1"/>
</dbReference>
<evidence type="ECO:0000259" key="5">
    <source>
        <dbReference type="SMART" id="SM00385"/>
    </source>
</evidence>
<dbReference type="Proteomes" id="UP001353858">
    <property type="component" value="Unassembled WGS sequence"/>
</dbReference>
<comment type="caution">
    <text evidence="6">The sequence shown here is derived from an EMBL/GenBank/DDBJ whole genome shotgun (WGS) entry which is preliminary data.</text>
</comment>
<comment type="similarity">
    <text evidence="4">Belongs to the cyclin family.</text>
</comment>
<proteinExistence type="inferred from homology"/>
<dbReference type="Gene3D" id="1.10.472.10">
    <property type="entry name" value="Cyclin-like"/>
    <property type="match status" value="2"/>
</dbReference>
<evidence type="ECO:0000256" key="2">
    <source>
        <dbReference type="ARBA" id="ARBA00023127"/>
    </source>
</evidence>
<keyword evidence="3" id="KW-0131">Cell cycle</keyword>
<dbReference type="InterPro" id="IPR004367">
    <property type="entry name" value="Cyclin_C-dom"/>
</dbReference>
<sequence>MATFRIHEDQENRGISDLRHKHANMAPLAQKRNVLGPIQKQNVLINQVKTKQPLGLSNASGFNQIISNKFDSQKPPPPVVPVAQFEAFKVYEDSKENEVPDIEKIAQIELLNSKKEWFAQEPKPKDHVIKSKLLDESQNSVKINEANEDLKTAVSSIDQNAQERSLVLGSPMSIEKPLTGLETKPVLVRGGRLSRDKFFELEEYRTEIFMYLRDLELHNRPKPGYMRKQPDITYNMRTILVDWLVEVAQEYKLQSETLFLAVNYIDRFLSYMSVVRGKLQLVGTAAMFVAAKYEEIYPPDVSEFVYITDDTYTKKQVIRMELLILKVLSFDLSVPTPLTFITAMSISTGLPDQAMYLAMYLSELAMLETDAYLETLPSILAAAAIVVARYTLKMEPWTCELKRTKNLATLQSFQKEE</sequence>
<dbReference type="FunFam" id="1.10.472.10:FF:000001">
    <property type="entry name" value="G2/mitotic-specific cyclin"/>
    <property type="match status" value="1"/>
</dbReference>
<accession>A0AAN7Q9B7</accession>
<evidence type="ECO:0000256" key="3">
    <source>
        <dbReference type="ARBA" id="ARBA00023306"/>
    </source>
</evidence>
<reference evidence="7" key="1">
    <citation type="submission" date="2023-01" db="EMBL/GenBank/DDBJ databases">
        <title>Key to firefly adult light organ development and bioluminescence: homeobox transcription factors regulate luciferase expression and transportation to peroxisome.</title>
        <authorList>
            <person name="Fu X."/>
        </authorList>
    </citation>
    <scope>NUCLEOTIDE SEQUENCE [LARGE SCALE GENOMIC DNA]</scope>
</reference>
<dbReference type="SUPFAM" id="SSF47954">
    <property type="entry name" value="Cyclin-like"/>
    <property type="match status" value="2"/>
</dbReference>
<feature type="domain" description="Cyclin-like" evidence="5">
    <location>
        <begin position="339"/>
        <end position="416"/>
    </location>
</feature>
<dbReference type="InterPro" id="IPR039361">
    <property type="entry name" value="Cyclin"/>
</dbReference>
<protein>
    <recommendedName>
        <fullName evidence="5">Cyclin-like domain-containing protein</fullName>
    </recommendedName>
</protein>
<keyword evidence="7" id="KW-1185">Reference proteome</keyword>
<dbReference type="EMBL" id="JARPUR010000001">
    <property type="protein sequence ID" value="KAK4886942.1"/>
    <property type="molecule type" value="Genomic_DNA"/>
</dbReference>
<dbReference type="InterPro" id="IPR006671">
    <property type="entry name" value="Cyclin_N"/>
</dbReference>
<keyword evidence="2 4" id="KW-0195">Cyclin</keyword>
<evidence type="ECO:0000313" key="7">
    <source>
        <dbReference type="Proteomes" id="UP001353858"/>
    </source>
</evidence>
<dbReference type="CDD" id="cd20504">
    <property type="entry name" value="CYCLIN_CCNA_rpt1"/>
    <property type="match status" value="1"/>
</dbReference>
<dbReference type="PROSITE" id="PS00292">
    <property type="entry name" value="CYCLINS"/>
    <property type="match status" value="1"/>
</dbReference>
<feature type="domain" description="Cyclin-like" evidence="5">
    <location>
        <begin position="242"/>
        <end position="326"/>
    </location>
</feature>